<dbReference type="Pfam" id="PF00847">
    <property type="entry name" value="AP2"/>
    <property type="match status" value="1"/>
</dbReference>
<feature type="region of interest" description="Disordered" evidence="6">
    <location>
        <begin position="140"/>
        <end position="176"/>
    </location>
</feature>
<dbReference type="SUPFAM" id="SSF54171">
    <property type="entry name" value="DNA-binding domain"/>
    <property type="match status" value="1"/>
</dbReference>
<dbReference type="OrthoDB" id="10038011at2759"/>
<dbReference type="GO" id="GO:0005634">
    <property type="term" value="C:nucleus"/>
    <property type="evidence" value="ECO:0007669"/>
    <property type="project" value="UniProtKB-SubCell"/>
</dbReference>
<comment type="subcellular location">
    <subcellularLocation>
        <location evidence="1">Nucleus</location>
    </subcellularLocation>
</comment>
<evidence type="ECO:0000256" key="6">
    <source>
        <dbReference type="SAM" id="MobiDB-lite"/>
    </source>
</evidence>
<evidence type="ECO:0000256" key="4">
    <source>
        <dbReference type="ARBA" id="ARBA00023163"/>
    </source>
</evidence>
<evidence type="ECO:0000256" key="5">
    <source>
        <dbReference type="ARBA" id="ARBA00023242"/>
    </source>
</evidence>
<feature type="domain" description="AP2/ERF" evidence="7">
    <location>
        <begin position="54"/>
        <end position="111"/>
    </location>
</feature>
<dbReference type="AlphaFoldDB" id="A0A8T2SG68"/>
<dbReference type="PANTHER" id="PTHR31677">
    <property type="entry name" value="AP2 DOMAIN CLASS TRANSCRIPTION FACTOR"/>
    <property type="match status" value="1"/>
</dbReference>
<dbReference type="CDD" id="cd00018">
    <property type="entry name" value="AP2"/>
    <property type="match status" value="1"/>
</dbReference>
<reference evidence="8" key="1">
    <citation type="submission" date="2021-08" db="EMBL/GenBank/DDBJ databases">
        <title>WGS assembly of Ceratopteris richardii.</title>
        <authorList>
            <person name="Marchant D.B."/>
            <person name="Chen G."/>
            <person name="Jenkins J."/>
            <person name="Shu S."/>
            <person name="Leebens-Mack J."/>
            <person name="Grimwood J."/>
            <person name="Schmutz J."/>
            <person name="Soltis P."/>
            <person name="Soltis D."/>
            <person name="Chen Z.-H."/>
        </authorList>
    </citation>
    <scope>NUCLEOTIDE SEQUENCE</scope>
    <source>
        <strain evidence="8">Whitten #5841</strain>
        <tissue evidence="8">Leaf</tissue>
    </source>
</reference>
<dbReference type="SMART" id="SM00380">
    <property type="entry name" value="AP2"/>
    <property type="match status" value="1"/>
</dbReference>
<protein>
    <recommendedName>
        <fullName evidence="7">AP2/ERF domain-containing protein</fullName>
    </recommendedName>
</protein>
<keyword evidence="5" id="KW-0539">Nucleus</keyword>
<keyword evidence="9" id="KW-1185">Reference proteome</keyword>
<dbReference type="EMBL" id="CM035425">
    <property type="protein sequence ID" value="KAH7331482.1"/>
    <property type="molecule type" value="Genomic_DNA"/>
</dbReference>
<comment type="caution">
    <text evidence="8">The sequence shown here is derived from an EMBL/GenBank/DDBJ whole genome shotgun (WGS) entry which is preliminary data.</text>
</comment>
<evidence type="ECO:0000259" key="7">
    <source>
        <dbReference type="PROSITE" id="PS51032"/>
    </source>
</evidence>
<dbReference type="InterPro" id="IPR036955">
    <property type="entry name" value="AP2/ERF_dom_sf"/>
</dbReference>
<dbReference type="GO" id="GO:0003677">
    <property type="term" value="F:DNA binding"/>
    <property type="evidence" value="ECO:0007669"/>
    <property type="project" value="UniProtKB-KW"/>
</dbReference>
<feature type="compositionally biased region" description="Polar residues" evidence="6">
    <location>
        <begin position="29"/>
        <end position="40"/>
    </location>
</feature>
<gene>
    <name evidence="8" type="ORF">KP509_20G035900</name>
</gene>
<evidence type="ECO:0000313" key="8">
    <source>
        <dbReference type="EMBL" id="KAH7331482.1"/>
    </source>
</evidence>
<name>A0A8T2SG68_CERRI</name>
<dbReference type="FunFam" id="3.30.730.10:FF:000001">
    <property type="entry name" value="Ethylene-responsive transcription factor 2"/>
    <property type="match status" value="1"/>
</dbReference>
<proteinExistence type="predicted"/>
<accession>A0A8T2SG68</accession>
<organism evidence="8 9">
    <name type="scientific">Ceratopteris richardii</name>
    <name type="common">Triangle waterfern</name>
    <dbReference type="NCBI Taxonomy" id="49495"/>
    <lineage>
        <taxon>Eukaryota</taxon>
        <taxon>Viridiplantae</taxon>
        <taxon>Streptophyta</taxon>
        <taxon>Embryophyta</taxon>
        <taxon>Tracheophyta</taxon>
        <taxon>Polypodiopsida</taxon>
        <taxon>Polypodiidae</taxon>
        <taxon>Polypodiales</taxon>
        <taxon>Pteridineae</taxon>
        <taxon>Pteridaceae</taxon>
        <taxon>Parkerioideae</taxon>
        <taxon>Ceratopteris</taxon>
    </lineage>
</organism>
<keyword evidence="3" id="KW-0238">DNA-binding</keyword>
<evidence type="ECO:0000256" key="1">
    <source>
        <dbReference type="ARBA" id="ARBA00004123"/>
    </source>
</evidence>
<dbReference type="PANTHER" id="PTHR31677:SF98">
    <property type="entry name" value="ETHYLENE-RESPONSIVE TRANSCRIPTION FACTOR ERF091"/>
    <property type="match status" value="1"/>
</dbReference>
<dbReference type="GO" id="GO:0003700">
    <property type="term" value="F:DNA-binding transcription factor activity"/>
    <property type="evidence" value="ECO:0007669"/>
    <property type="project" value="InterPro"/>
</dbReference>
<evidence type="ECO:0000256" key="3">
    <source>
        <dbReference type="ARBA" id="ARBA00023125"/>
    </source>
</evidence>
<keyword evidence="4" id="KW-0804">Transcription</keyword>
<evidence type="ECO:0000313" key="9">
    <source>
        <dbReference type="Proteomes" id="UP000825935"/>
    </source>
</evidence>
<sequence length="214" mass="23655">MSTRSAALYQRLSIVRSSPECRDEYFSPGTPTSDPNSSCPSKPIACGQASCQPHYRGVRRRPWGRFAAEIRATSRKGRLWLGTFDTAEEAALAYDAAARALRGEKAQTNFDLDDEQQQSILDSSTAWELRSLQNCAFLSHEKANPRGSPKTNGELKSSCFDEGQQPGEDLWDGDADGGSASRLPFTLLHQPFPVRNPTRFIAFLDMHVPADRSS</sequence>
<dbReference type="PROSITE" id="PS51032">
    <property type="entry name" value="AP2_ERF"/>
    <property type="match status" value="1"/>
</dbReference>
<dbReference type="Proteomes" id="UP000825935">
    <property type="component" value="Chromosome 20"/>
</dbReference>
<dbReference type="Gene3D" id="3.30.730.10">
    <property type="entry name" value="AP2/ERF domain"/>
    <property type="match status" value="1"/>
</dbReference>
<dbReference type="PRINTS" id="PR00367">
    <property type="entry name" value="ETHRSPELEMNT"/>
</dbReference>
<evidence type="ECO:0000256" key="2">
    <source>
        <dbReference type="ARBA" id="ARBA00023015"/>
    </source>
</evidence>
<dbReference type="InterPro" id="IPR001471">
    <property type="entry name" value="AP2/ERF_dom"/>
</dbReference>
<dbReference type="InterPro" id="IPR016177">
    <property type="entry name" value="DNA-bd_dom_sf"/>
</dbReference>
<keyword evidence="2" id="KW-0805">Transcription regulation</keyword>
<feature type="region of interest" description="Disordered" evidence="6">
    <location>
        <begin position="22"/>
        <end position="41"/>
    </location>
</feature>